<keyword evidence="2" id="KW-1185">Reference proteome</keyword>
<protein>
    <recommendedName>
        <fullName evidence="3">Terminase</fullName>
    </recommendedName>
</protein>
<dbReference type="Gene3D" id="3.40.50.300">
    <property type="entry name" value="P-loop containing nucleotide triphosphate hydrolases"/>
    <property type="match status" value="1"/>
</dbReference>
<accession>A0ABV9L4X4</accession>
<evidence type="ECO:0000313" key="1">
    <source>
        <dbReference type="EMBL" id="MFC4676823.1"/>
    </source>
</evidence>
<reference evidence="2" key="1">
    <citation type="journal article" date="2019" name="Int. J. Syst. Evol. Microbiol.">
        <title>The Global Catalogue of Microorganisms (GCM) 10K type strain sequencing project: providing services to taxonomists for standard genome sequencing and annotation.</title>
        <authorList>
            <consortium name="The Broad Institute Genomics Platform"/>
            <consortium name="The Broad Institute Genome Sequencing Center for Infectious Disease"/>
            <person name="Wu L."/>
            <person name="Ma J."/>
        </authorList>
    </citation>
    <scope>NUCLEOTIDE SEQUENCE [LARGE SCALE GENOMIC DNA]</scope>
    <source>
        <strain evidence="2">CCUG 66188</strain>
    </source>
</reference>
<proteinExistence type="predicted"/>
<feature type="non-terminal residue" evidence="1">
    <location>
        <position position="168"/>
    </location>
</feature>
<name>A0ABV9L4X4_9BACT</name>
<feature type="non-terminal residue" evidence="1">
    <location>
        <position position="1"/>
    </location>
</feature>
<evidence type="ECO:0008006" key="3">
    <source>
        <dbReference type="Google" id="ProtNLM"/>
    </source>
</evidence>
<comment type="caution">
    <text evidence="1">The sequence shown here is derived from an EMBL/GenBank/DDBJ whole genome shotgun (WGS) entry which is preliminary data.</text>
</comment>
<dbReference type="InterPro" id="IPR027417">
    <property type="entry name" value="P-loop_NTPase"/>
</dbReference>
<evidence type="ECO:0000313" key="2">
    <source>
        <dbReference type="Proteomes" id="UP001596023"/>
    </source>
</evidence>
<organism evidence="1 2">
    <name type="scientific">Dysgonomonas termitidis</name>
    <dbReference type="NCBI Taxonomy" id="1516126"/>
    <lineage>
        <taxon>Bacteria</taxon>
        <taxon>Pseudomonadati</taxon>
        <taxon>Bacteroidota</taxon>
        <taxon>Bacteroidia</taxon>
        <taxon>Bacteroidales</taxon>
        <taxon>Dysgonomonadaceae</taxon>
        <taxon>Dysgonomonas</taxon>
    </lineage>
</organism>
<dbReference type="EMBL" id="JBHSGN010000159">
    <property type="protein sequence ID" value="MFC4676823.1"/>
    <property type="molecule type" value="Genomic_DNA"/>
</dbReference>
<dbReference type="Proteomes" id="UP001596023">
    <property type="component" value="Unassembled WGS sequence"/>
</dbReference>
<sequence length="168" mass="18921">GTPIRVILLKARQWGGSTLIQLYMFWIQLVHKKNWNSVICAHLKDASITIRAMFERSVKNMMPVGGVIHTIRSYEKTQNIKEVPERGCLITVGTAEEPDSVRSQDAKMAHFSEIAFYPNTEKNKTEDLVTSIVGSIPREPLTLVAFESTANGVGDFFYNECEKAKKES</sequence>
<gene>
    <name evidence="1" type="ORF">ACFO6W_24380</name>
</gene>